<dbReference type="RefSeq" id="WP_170111400.1">
    <property type="nucleotide sequence ID" value="NZ_OY782574.1"/>
</dbReference>
<name>A0A2T5BZ19_9BACT</name>
<protein>
    <submittedName>
        <fullName evidence="1">Magnesium-dependent phosphatase 1</fullName>
    </submittedName>
</protein>
<dbReference type="InterPro" id="IPR006439">
    <property type="entry name" value="HAD-SF_hydro_IA"/>
</dbReference>
<gene>
    <name evidence="1" type="ORF">C8N47_11625</name>
</gene>
<dbReference type="Gene3D" id="3.40.50.1000">
    <property type="entry name" value="HAD superfamily/HAD-like"/>
    <property type="match status" value="1"/>
</dbReference>
<dbReference type="SFLD" id="SFLDS00003">
    <property type="entry name" value="Haloacid_Dehalogenase"/>
    <property type="match status" value="1"/>
</dbReference>
<keyword evidence="2" id="KW-1185">Reference proteome</keyword>
<dbReference type="EMBL" id="QAAD01000016">
    <property type="protein sequence ID" value="PTN07503.1"/>
    <property type="molecule type" value="Genomic_DNA"/>
</dbReference>
<dbReference type="SUPFAM" id="SSF56784">
    <property type="entry name" value="HAD-like"/>
    <property type="match status" value="1"/>
</dbReference>
<dbReference type="InterPro" id="IPR010036">
    <property type="entry name" value="MDP_1_eu_arc"/>
</dbReference>
<sequence length="165" mass="18996">MKLFVFDLDFTIWNAGGTWCDSTHPPFAWKDGKLKDQESRWIYLYPEVKEILAELKAEGHLIAVASRTNAPTVAKQLLHLFEIDHYFDAREIYPGSKLTHFDRIMKETGVAKEHIVFFDDELRNIEDIRSAGIESVLVNNGITKELVKPYLTREIAQDLLQSKAC</sequence>
<dbReference type="NCBIfam" id="TIGR01685">
    <property type="entry name" value="MDP-1"/>
    <property type="match status" value="1"/>
</dbReference>
<reference evidence="1 2" key="1">
    <citation type="submission" date="2018-04" db="EMBL/GenBank/DDBJ databases">
        <title>Genomic Encyclopedia of Archaeal and Bacterial Type Strains, Phase II (KMG-II): from individual species to whole genera.</title>
        <authorList>
            <person name="Goeker M."/>
        </authorList>
    </citation>
    <scope>NUCLEOTIDE SEQUENCE [LARGE SCALE GENOMIC DNA]</scope>
    <source>
        <strain evidence="1 2">DSM 28823</strain>
    </source>
</reference>
<dbReference type="SFLD" id="SFLDG01131">
    <property type="entry name" value="C1.5.2:_MDP_Like"/>
    <property type="match status" value="1"/>
</dbReference>
<accession>A0A2T5BZ19</accession>
<dbReference type="Pfam" id="PF12689">
    <property type="entry name" value="Acid_PPase"/>
    <property type="match status" value="1"/>
</dbReference>
<organism evidence="1 2">
    <name type="scientific">Mangrovibacterium marinum</name>
    <dbReference type="NCBI Taxonomy" id="1639118"/>
    <lineage>
        <taxon>Bacteria</taxon>
        <taxon>Pseudomonadati</taxon>
        <taxon>Bacteroidota</taxon>
        <taxon>Bacteroidia</taxon>
        <taxon>Marinilabiliales</taxon>
        <taxon>Prolixibacteraceae</taxon>
        <taxon>Mangrovibacterium</taxon>
    </lineage>
</organism>
<evidence type="ECO:0000313" key="2">
    <source>
        <dbReference type="Proteomes" id="UP000243525"/>
    </source>
</evidence>
<dbReference type="Proteomes" id="UP000243525">
    <property type="component" value="Unassembled WGS sequence"/>
</dbReference>
<dbReference type="InterPro" id="IPR010033">
    <property type="entry name" value="HAD_SF_ppase_IIIC"/>
</dbReference>
<dbReference type="GO" id="GO:0003993">
    <property type="term" value="F:acid phosphatase activity"/>
    <property type="evidence" value="ECO:0007669"/>
    <property type="project" value="TreeGrafter"/>
</dbReference>
<dbReference type="SFLD" id="SFLDG01129">
    <property type="entry name" value="C1.5:_HAD__Beta-PGM__Phosphata"/>
    <property type="match status" value="1"/>
</dbReference>
<dbReference type="AlphaFoldDB" id="A0A2T5BZ19"/>
<dbReference type="PANTHER" id="PTHR17901">
    <property type="entry name" value="MAGNESIUM-DEPENDENT PHOSPHATASE 1 MDP1"/>
    <property type="match status" value="1"/>
</dbReference>
<proteinExistence type="predicted"/>
<evidence type="ECO:0000313" key="1">
    <source>
        <dbReference type="EMBL" id="PTN07503.1"/>
    </source>
</evidence>
<dbReference type="NCBIfam" id="TIGR01681">
    <property type="entry name" value="HAD-SF-IIIC"/>
    <property type="match status" value="1"/>
</dbReference>
<dbReference type="NCBIfam" id="TIGR01509">
    <property type="entry name" value="HAD-SF-IA-v3"/>
    <property type="match status" value="1"/>
</dbReference>
<dbReference type="InterPro" id="IPR023214">
    <property type="entry name" value="HAD_sf"/>
</dbReference>
<dbReference type="InterPro" id="IPR036412">
    <property type="entry name" value="HAD-like_sf"/>
</dbReference>
<dbReference type="PANTHER" id="PTHR17901:SF14">
    <property type="entry name" value="MAGNESIUM-DEPENDENT PHOSPHATASE 1"/>
    <property type="match status" value="1"/>
</dbReference>
<comment type="caution">
    <text evidence="1">The sequence shown here is derived from an EMBL/GenBank/DDBJ whole genome shotgun (WGS) entry which is preliminary data.</text>
</comment>